<feature type="transmembrane region" description="Helical" evidence="1">
    <location>
        <begin position="66"/>
        <end position="85"/>
    </location>
</feature>
<reference evidence="2" key="1">
    <citation type="submission" date="2024-05" db="EMBL/GenBank/DDBJ databases">
        <title>Characterization of a novel Rickettsia species. (Rickettsia oklahomia sp. nov.) from Amblyomma americanum ticks.</title>
        <authorList>
            <person name="Korla P.K."/>
            <person name="Karounos M."/>
            <person name="Wilson J.M."/>
            <person name="Little S.E."/>
            <person name="Qurollo B.A."/>
        </authorList>
    </citation>
    <scope>NUCLEOTIDE SEQUENCE</scope>
    <source>
        <strain evidence="2">Oklahoma-10</strain>
    </source>
</reference>
<dbReference type="Pfam" id="PF03334">
    <property type="entry name" value="PhaG_MnhG_YufB"/>
    <property type="match status" value="1"/>
</dbReference>
<evidence type="ECO:0000313" key="2">
    <source>
        <dbReference type="EMBL" id="XBG65959.1"/>
    </source>
</evidence>
<protein>
    <submittedName>
        <fullName evidence="2">Na+/H+ antiporter subunit G</fullName>
    </submittedName>
</protein>
<sequence length="129" mass="14172">MILYYIGILLVIIGLFAIFSGIIGFFRFPDFYPKLHAASVVESFGVPICLIGFACIKADIINSVKLILASLLMLLLNPVATHALGKASLHSMLFLRKQESRNNELLLCCGLTTASRKKLKKTGSRDQVS</sequence>
<organism evidence="2">
    <name type="scientific">Rickettsia oklahomensis</name>
    <dbReference type="NCBI Taxonomy" id="3141789"/>
    <lineage>
        <taxon>Bacteria</taxon>
        <taxon>Pseudomonadati</taxon>
        <taxon>Pseudomonadota</taxon>
        <taxon>Alphaproteobacteria</taxon>
        <taxon>Rickettsiales</taxon>
        <taxon>Rickettsiaceae</taxon>
        <taxon>Rickettsieae</taxon>
        <taxon>Rickettsia</taxon>
        <taxon>belli group</taxon>
    </lineage>
</organism>
<dbReference type="PANTHER" id="PTHR34703:SF1">
    <property type="entry name" value="ANTIPORTER SUBUNIT MNHG2-RELATED"/>
    <property type="match status" value="1"/>
</dbReference>
<dbReference type="InterPro" id="IPR005133">
    <property type="entry name" value="PhaG_MnhG_YufB"/>
</dbReference>
<proteinExistence type="predicted"/>
<accession>A0AAU7BXV6</accession>
<evidence type="ECO:0000256" key="1">
    <source>
        <dbReference type="SAM" id="Phobius"/>
    </source>
</evidence>
<keyword evidence="1" id="KW-1133">Transmembrane helix</keyword>
<dbReference type="NCBIfam" id="NF009317">
    <property type="entry name" value="PRK12674.2-1"/>
    <property type="match status" value="1"/>
</dbReference>
<dbReference type="KEGG" id="rof:AAGW17_03035"/>
<dbReference type="EMBL" id="CP157197">
    <property type="protein sequence ID" value="XBG65959.1"/>
    <property type="molecule type" value="Genomic_DNA"/>
</dbReference>
<keyword evidence="1" id="KW-0812">Transmembrane</keyword>
<keyword evidence="1" id="KW-0472">Membrane</keyword>
<feature type="transmembrane region" description="Helical" evidence="1">
    <location>
        <begin position="40"/>
        <end position="60"/>
    </location>
</feature>
<dbReference type="PANTHER" id="PTHR34703">
    <property type="entry name" value="ANTIPORTER SUBUNIT MNHG2-RELATED"/>
    <property type="match status" value="1"/>
</dbReference>
<dbReference type="RefSeq" id="WP_347938588.1">
    <property type="nucleotide sequence ID" value="NZ_CP157197.1"/>
</dbReference>
<dbReference type="NCBIfam" id="TIGR01300">
    <property type="entry name" value="CPA3_mnhG_phaG"/>
    <property type="match status" value="1"/>
</dbReference>
<dbReference type="AlphaFoldDB" id="A0AAU7BXV6"/>
<gene>
    <name evidence="2" type="ORF">AAGW17_03035</name>
</gene>
<name>A0AAU7BXV6_9RICK</name>
<dbReference type="GO" id="GO:0015385">
    <property type="term" value="F:sodium:proton antiporter activity"/>
    <property type="evidence" value="ECO:0007669"/>
    <property type="project" value="TreeGrafter"/>
</dbReference>
<feature type="transmembrane region" description="Helical" evidence="1">
    <location>
        <begin position="6"/>
        <end position="28"/>
    </location>
</feature>